<keyword evidence="2" id="KW-0812">Transmembrane</keyword>
<evidence type="ECO:0000256" key="2">
    <source>
        <dbReference type="SAM" id="Phobius"/>
    </source>
</evidence>
<sequence>MNIIKKILLFGIPLILVFNIILYINTFVSEKYETQLEGIRDDITEIEVEKKKAQIESQRKTIVIASVVLSITFVGLLLIKKKN</sequence>
<proteinExistence type="predicted"/>
<evidence type="ECO:0000313" key="4">
    <source>
        <dbReference type="Proteomes" id="UP000005938"/>
    </source>
</evidence>
<evidence type="ECO:0000256" key="1">
    <source>
        <dbReference type="SAM" id="Coils"/>
    </source>
</evidence>
<dbReference type="PATRIC" id="fig|946077.3.peg.2119"/>
<name>I0WB99_9FLAO</name>
<keyword evidence="2" id="KW-0472">Membrane</keyword>
<keyword evidence="1" id="KW-0175">Coiled coil</keyword>
<dbReference type="EMBL" id="AJJU01000019">
    <property type="protein sequence ID" value="EID73665.1"/>
    <property type="molecule type" value="Genomic_DNA"/>
</dbReference>
<feature type="coiled-coil region" evidence="1">
    <location>
        <begin position="29"/>
        <end position="56"/>
    </location>
</feature>
<accession>I0WB99</accession>
<feature type="transmembrane region" description="Helical" evidence="2">
    <location>
        <begin position="7"/>
        <end position="28"/>
    </location>
</feature>
<keyword evidence="2" id="KW-1133">Transmembrane helix</keyword>
<feature type="transmembrane region" description="Helical" evidence="2">
    <location>
        <begin position="61"/>
        <end position="79"/>
    </location>
</feature>
<dbReference type="RefSeq" id="WP_008240291.1">
    <property type="nucleotide sequence ID" value="NZ_AJJU01000019.1"/>
</dbReference>
<reference evidence="3 4" key="1">
    <citation type="journal article" date="2012" name="J. Bacteriol.">
        <title>Genome Sequence of the Halotolerant Bacterium Imtechella halotolerans K1T.</title>
        <authorList>
            <person name="Kumar S."/>
            <person name="Vikram S."/>
            <person name="Subramanian S."/>
            <person name="Raghava G.P."/>
            <person name="Pinnaka A.K."/>
        </authorList>
    </citation>
    <scope>NUCLEOTIDE SEQUENCE [LARGE SCALE GENOMIC DNA]</scope>
    <source>
        <strain evidence="3 4">K1</strain>
    </source>
</reference>
<dbReference type="AlphaFoldDB" id="I0WB99"/>
<keyword evidence="4" id="KW-1185">Reference proteome</keyword>
<gene>
    <name evidence="3" type="ORF">W5A_10492</name>
</gene>
<protein>
    <submittedName>
        <fullName evidence="3">Uncharacterized protein</fullName>
    </submittedName>
</protein>
<evidence type="ECO:0000313" key="3">
    <source>
        <dbReference type="EMBL" id="EID73665.1"/>
    </source>
</evidence>
<dbReference type="Proteomes" id="UP000005938">
    <property type="component" value="Unassembled WGS sequence"/>
</dbReference>
<comment type="caution">
    <text evidence="3">The sequence shown here is derived from an EMBL/GenBank/DDBJ whole genome shotgun (WGS) entry which is preliminary data.</text>
</comment>
<organism evidence="3 4">
    <name type="scientific">Imtechella halotolerans K1</name>
    <dbReference type="NCBI Taxonomy" id="946077"/>
    <lineage>
        <taxon>Bacteria</taxon>
        <taxon>Pseudomonadati</taxon>
        <taxon>Bacteroidota</taxon>
        <taxon>Flavobacteriia</taxon>
        <taxon>Flavobacteriales</taxon>
        <taxon>Flavobacteriaceae</taxon>
        <taxon>Imtechella</taxon>
    </lineage>
</organism>